<dbReference type="GeneID" id="60254953"/>
<dbReference type="Gene3D" id="3.40.190.290">
    <property type="match status" value="1"/>
</dbReference>
<dbReference type="SUPFAM" id="SSF46785">
    <property type="entry name" value="Winged helix' DNA-binding domain"/>
    <property type="match status" value="1"/>
</dbReference>
<evidence type="ECO:0000256" key="2">
    <source>
        <dbReference type="ARBA" id="ARBA00023015"/>
    </source>
</evidence>
<dbReference type="GO" id="GO:0005829">
    <property type="term" value="C:cytosol"/>
    <property type="evidence" value="ECO:0007669"/>
    <property type="project" value="TreeGrafter"/>
</dbReference>
<proteinExistence type="inferred from homology"/>
<reference evidence="6 7" key="1">
    <citation type="submission" date="2018-05" db="EMBL/GenBank/DDBJ databases">
        <title>Genomic Encyclopedia of Type Strains, Phase IV (KMG-IV): sequencing the most valuable type-strain genomes for metagenomic binning, comparative biology and taxonomic classification.</title>
        <authorList>
            <person name="Goeker M."/>
        </authorList>
    </citation>
    <scope>NUCLEOTIDE SEQUENCE [LARGE SCALE GENOMIC DNA]</scope>
    <source>
        <strain evidence="6 7">DSM 7229</strain>
    </source>
</reference>
<dbReference type="Pfam" id="PF03466">
    <property type="entry name" value="LysR_substrate"/>
    <property type="match status" value="1"/>
</dbReference>
<organism evidence="6 7">
    <name type="scientific">Psychrobacter immobilis</name>
    <dbReference type="NCBI Taxonomy" id="498"/>
    <lineage>
        <taxon>Bacteria</taxon>
        <taxon>Pseudomonadati</taxon>
        <taxon>Pseudomonadota</taxon>
        <taxon>Gammaproteobacteria</taxon>
        <taxon>Moraxellales</taxon>
        <taxon>Moraxellaceae</taxon>
        <taxon>Psychrobacter</taxon>
    </lineage>
</organism>
<dbReference type="SUPFAM" id="SSF53850">
    <property type="entry name" value="Periplasmic binding protein-like II"/>
    <property type="match status" value="1"/>
</dbReference>
<evidence type="ECO:0000256" key="1">
    <source>
        <dbReference type="ARBA" id="ARBA00009437"/>
    </source>
</evidence>
<evidence type="ECO:0000313" key="6">
    <source>
        <dbReference type="EMBL" id="PWK13220.1"/>
    </source>
</evidence>
<dbReference type="PANTHER" id="PTHR30419">
    <property type="entry name" value="HTH-TYPE TRANSCRIPTIONAL REGULATOR YBHD"/>
    <property type="match status" value="1"/>
</dbReference>
<dbReference type="RefSeq" id="WP_109590779.1">
    <property type="nucleotide sequence ID" value="NZ_CAJGZY010000005.1"/>
</dbReference>
<dbReference type="AlphaFoldDB" id="A0A2V2A3D7"/>
<evidence type="ECO:0000313" key="7">
    <source>
        <dbReference type="Proteomes" id="UP000245655"/>
    </source>
</evidence>
<gene>
    <name evidence="6" type="ORF">C8D84_10533</name>
</gene>
<dbReference type="GO" id="GO:0003677">
    <property type="term" value="F:DNA binding"/>
    <property type="evidence" value="ECO:0007669"/>
    <property type="project" value="UniProtKB-KW"/>
</dbReference>
<protein>
    <submittedName>
        <fullName evidence="6">LysR family transcriptional regulator</fullName>
    </submittedName>
</protein>
<name>A0A2V2A3D7_PSYIM</name>
<evidence type="ECO:0000256" key="4">
    <source>
        <dbReference type="ARBA" id="ARBA00023163"/>
    </source>
</evidence>
<comment type="caution">
    <text evidence="6">The sequence shown here is derived from an EMBL/GenBank/DDBJ whole genome shotgun (WGS) entry which is preliminary data.</text>
</comment>
<keyword evidence="2" id="KW-0805">Transcription regulation</keyword>
<keyword evidence="7" id="KW-1185">Reference proteome</keyword>
<dbReference type="NCBIfam" id="NF008416">
    <property type="entry name" value="PRK11242.1"/>
    <property type="match status" value="1"/>
</dbReference>
<sequence length="302" mass="33779">MILRHIKYFLAVAEYQSFTQAAASLYVSQPALSQQIKQLEEGLCATLFDRSGRRVTLTDAGDVYARYAHRALQDLEEGRRAIHDVQDLSRGALRIAITPTFTTYLLGPLIKAFHTRYPSLTLSVQEMSQEQMEKQILDDEFDVGIAFENVQSADIDTQILLIETLALVVSKHHPLAKQMAIDLPTLNAQSLVLLSREFATREQIEHYCRQHDIAPNVLMEANSLSAVIEMVRHTQLTTLLPSNIAHNYDELVAITLAPSLLQRTAVLLQRKGAYQSAATNAFVALAHEVCSNTVESNALFFK</sequence>
<evidence type="ECO:0000256" key="3">
    <source>
        <dbReference type="ARBA" id="ARBA00023125"/>
    </source>
</evidence>
<feature type="domain" description="HTH lysR-type" evidence="5">
    <location>
        <begin position="1"/>
        <end position="58"/>
    </location>
</feature>
<dbReference type="EMBL" id="QGGM01000005">
    <property type="protein sequence ID" value="PWK13220.1"/>
    <property type="molecule type" value="Genomic_DNA"/>
</dbReference>
<dbReference type="Gene3D" id="1.10.10.10">
    <property type="entry name" value="Winged helix-like DNA-binding domain superfamily/Winged helix DNA-binding domain"/>
    <property type="match status" value="1"/>
</dbReference>
<dbReference type="FunFam" id="1.10.10.10:FF:000001">
    <property type="entry name" value="LysR family transcriptional regulator"/>
    <property type="match status" value="1"/>
</dbReference>
<accession>A0A2V2A3D7</accession>
<dbReference type="GO" id="GO:0003700">
    <property type="term" value="F:DNA-binding transcription factor activity"/>
    <property type="evidence" value="ECO:0007669"/>
    <property type="project" value="InterPro"/>
</dbReference>
<keyword evidence="3" id="KW-0238">DNA-binding</keyword>
<comment type="similarity">
    <text evidence="1">Belongs to the LysR transcriptional regulatory family.</text>
</comment>
<dbReference type="PRINTS" id="PR00039">
    <property type="entry name" value="HTHLYSR"/>
</dbReference>
<dbReference type="InterPro" id="IPR050950">
    <property type="entry name" value="HTH-type_LysR_regulators"/>
</dbReference>
<dbReference type="InterPro" id="IPR005119">
    <property type="entry name" value="LysR_subst-bd"/>
</dbReference>
<dbReference type="Proteomes" id="UP000245655">
    <property type="component" value="Unassembled WGS sequence"/>
</dbReference>
<dbReference type="InterPro" id="IPR036390">
    <property type="entry name" value="WH_DNA-bd_sf"/>
</dbReference>
<dbReference type="PROSITE" id="PS50931">
    <property type="entry name" value="HTH_LYSR"/>
    <property type="match status" value="1"/>
</dbReference>
<evidence type="ECO:0000259" key="5">
    <source>
        <dbReference type="PROSITE" id="PS50931"/>
    </source>
</evidence>
<dbReference type="Pfam" id="PF00126">
    <property type="entry name" value="HTH_1"/>
    <property type="match status" value="1"/>
</dbReference>
<dbReference type="InterPro" id="IPR036388">
    <property type="entry name" value="WH-like_DNA-bd_sf"/>
</dbReference>
<keyword evidence="4" id="KW-0804">Transcription</keyword>
<dbReference type="InterPro" id="IPR000847">
    <property type="entry name" value="LysR_HTH_N"/>
</dbReference>